<dbReference type="AlphaFoldDB" id="A0A1C3P555"/>
<accession>A0A1C3P555</accession>
<dbReference type="PANTHER" id="PTHR35377">
    <property type="entry name" value="ANTITOXIN VAPB49-RELATED-RELATED"/>
    <property type="match status" value="1"/>
</dbReference>
<sequence>MVTLVPSRELRNDTRGLLRRVEAGEEMVITVDGRPVARLATVNRRPRFIGREEFVRRFLGRQADPGLRADLDELAGDTTDDLPPL</sequence>
<organism evidence="2 3">
    <name type="scientific">Candidatus Protofrankia californiensis</name>
    <dbReference type="NCBI Taxonomy" id="1839754"/>
    <lineage>
        <taxon>Bacteria</taxon>
        <taxon>Bacillati</taxon>
        <taxon>Actinomycetota</taxon>
        <taxon>Actinomycetes</taxon>
        <taxon>Frankiales</taxon>
        <taxon>Frankiaceae</taxon>
        <taxon>Protofrankia</taxon>
    </lineage>
</organism>
<protein>
    <recommendedName>
        <fullName evidence="4">Antitoxin</fullName>
    </recommendedName>
</protein>
<dbReference type="InterPro" id="IPR036165">
    <property type="entry name" value="YefM-like_sf"/>
</dbReference>
<reference evidence="3" key="1">
    <citation type="submission" date="2016-02" db="EMBL/GenBank/DDBJ databases">
        <authorList>
            <person name="Wibberg D."/>
        </authorList>
    </citation>
    <scope>NUCLEOTIDE SEQUENCE [LARGE SCALE GENOMIC DNA]</scope>
</reference>
<proteinExistence type="inferred from homology"/>
<dbReference type="InterPro" id="IPR051416">
    <property type="entry name" value="phD-YefM_TA_antitoxins"/>
</dbReference>
<dbReference type="NCBIfam" id="TIGR01552">
    <property type="entry name" value="phd_fam"/>
    <property type="match status" value="1"/>
</dbReference>
<evidence type="ECO:0008006" key="4">
    <source>
        <dbReference type="Google" id="ProtNLM"/>
    </source>
</evidence>
<gene>
    <name evidence="2" type="ORF">FDG2_4337</name>
</gene>
<dbReference type="GO" id="GO:0097351">
    <property type="term" value="F:toxin sequestering activity"/>
    <property type="evidence" value="ECO:0007669"/>
    <property type="project" value="TreeGrafter"/>
</dbReference>
<name>A0A1C3P555_9ACTN</name>
<dbReference type="EMBL" id="FLUV01001813">
    <property type="protein sequence ID" value="SBW24890.1"/>
    <property type="molecule type" value="Genomic_DNA"/>
</dbReference>
<dbReference type="Gene3D" id="3.40.1620.10">
    <property type="entry name" value="YefM-like domain"/>
    <property type="match status" value="1"/>
</dbReference>
<dbReference type="PANTHER" id="PTHR35377:SF5">
    <property type="entry name" value="ANTITOXIN VAPB46"/>
    <property type="match status" value="1"/>
</dbReference>
<evidence type="ECO:0000256" key="1">
    <source>
        <dbReference type="ARBA" id="ARBA00009981"/>
    </source>
</evidence>
<keyword evidence="3" id="KW-1185">Reference proteome</keyword>
<dbReference type="SUPFAM" id="SSF143120">
    <property type="entry name" value="YefM-like"/>
    <property type="match status" value="1"/>
</dbReference>
<comment type="similarity">
    <text evidence="1">Belongs to the phD/YefM antitoxin family.</text>
</comment>
<evidence type="ECO:0000313" key="3">
    <source>
        <dbReference type="Proteomes" id="UP000199013"/>
    </source>
</evidence>
<evidence type="ECO:0000313" key="2">
    <source>
        <dbReference type="EMBL" id="SBW24890.1"/>
    </source>
</evidence>
<dbReference type="Proteomes" id="UP000199013">
    <property type="component" value="Unassembled WGS sequence"/>
</dbReference>